<dbReference type="Pfam" id="PF07714">
    <property type="entry name" value="PK_Tyr_Ser-Thr"/>
    <property type="match status" value="1"/>
</dbReference>
<dbReference type="GO" id="GO:0004674">
    <property type="term" value="F:protein serine/threonine kinase activity"/>
    <property type="evidence" value="ECO:0007669"/>
    <property type="project" value="UniProtKB-KW"/>
</dbReference>
<dbReference type="Pfam" id="PF01657">
    <property type="entry name" value="Stress-antifung"/>
    <property type="match status" value="2"/>
</dbReference>
<keyword evidence="10 14" id="KW-1133">Transmembrane helix</keyword>
<dbReference type="CDD" id="cd23509">
    <property type="entry name" value="Gnk2-like"/>
    <property type="match status" value="2"/>
</dbReference>
<evidence type="ECO:0000256" key="7">
    <source>
        <dbReference type="ARBA" id="ARBA00022741"/>
    </source>
</evidence>
<feature type="domain" description="Gnk2-homologous" evidence="16">
    <location>
        <begin position="54"/>
        <end position="162"/>
    </location>
</feature>
<name>A0A151SIC7_CAJCA</name>
<keyword evidence="4 14" id="KW-0812">Transmembrane</keyword>
<evidence type="ECO:0000256" key="2">
    <source>
        <dbReference type="ARBA" id="ARBA00022527"/>
    </source>
</evidence>
<keyword evidence="9" id="KW-0067">ATP-binding</keyword>
<dbReference type="EMBL" id="CM003613">
    <property type="protein sequence ID" value="KYP54586.1"/>
    <property type="molecule type" value="Genomic_DNA"/>
</dbReference>
<keyword evidence="7" id="KW-0547">Nucleotide-binding</keyword>
<keyword evidence="6" id="KW-0677">Repeat</keyword>
<keyword evidence="11 14" id="KW-0472">Membrane</keyword>
<keyword evidence="8" id="KW-0418">Kinase</keyword>
<evidence type="ECO:0000313" key="17">
    <source>
        <dbReference type="EMBL" id="KYP54586.1"/>
    </source>
</evidence>
<dbReference type="AlphaFoldDB" id="A0A151SIC7"/>
<dbReference type="GO" id="GO:0042742">
    <property type="term" value="P:defense response to bacterium"/>
    <property type="evidence" value="ECO:0007669"/>
    <property type="project" value="TreeGrafter"/>
</dbReference>
<evidence type="ECO:0000256" key="13">
    <source>
        <dbReference type="ARBA" id="ARBA00023180"/>
    </source>
</evidence>
<dbReference type="FunFam" id="3.30.430.20:FF:000012">
    <property type="entry name" value="Cysteine-rich receptor-like protein kinase 25"/>
    <property type="match status" value="1"/>
</dbReference>
<dbReference type="InterPro" id="IPR000719">
    <property type="entry name" value="Prot_kinase_dom"/>
</dbReference>
<dbReference type="SUPFAM" id="SSF56112">
    <property type="entry name" value="Protein kinase-like (PK-like)"/>
    <property type="match status" value="1"/>
</dbReference>
<dbReference type="Gene3D" id="3.30.430.20">
    <property type="entry name" value="Gnk2 domain, C-X8-C-X2-C motif"/>
    <property type="match status" value="2"/>
</dbReference>
<evidence type="ECO:0000256" key="12">
    <source>
        <dbReference type="ARBA" id="ARBA00023170"/>
    </source>
</evidence>
<evidence type="ECO:0000256" key="1">
    <source>
        <dbReference type="ARBA" id="ARBA00004167"/>
    </source>
</evidence>
<keyword evidence="3" id="KW-0808">Transferase</keyword>
<reference evidence="17 18" key="1">
    <citation type="journal article" date="2012" name="Nat. Biotechnol.">
        <title>Draft genome sequence of pigeonpea (Cajanus cajan), an orphan legume crop of resource-poor farmers.</title>
        <authorList>
            <person name="Varshney R.K."/>
            <person name="Chen W."/>
            <person name="Li Y."/>
            <person name="Bharti A.K."/>
            <person name="Saxena R.K."/>
            <person name="Schlueter J.A."/>
            <person name="Donoghue M.T."/>
            <person name="Azam S."/>
            <person name="Fan G."/>
            <person name="Whaley A.M."/>
            <person name="Farmer A.D."/>
            <person name="Sheridan J."/>
            <person name="Iwata A."/>
            <person name="Tuteja R."/>
            <person name="Penmetsa R.V."/>
            <person name="Wu W."/>
            <person name="Upadhyaya H.D."/>
            <person name="Yang S.P."/>
            <person name="Shah T."/>
            <person name="Saxena K.B."/>
            <person name="Michael T."/>
            <person name="McCombie W.R."/>
            <person name="Yang B."/>
            <person name="Zhang G."/>
            <person name="Yang H."/>
            <person name="Wang J."/>
            <person name="Spillane C."/>
            <person name="Cook D.R."/>
            <person name="May G.D."/>
            <person name="Xu X."/>
            <person name="Jackson S.A."/>
        </authorList>
    </citation>
    <scope>NUCLEOTIDE SEQUENCE [LARGE SCALE GENOMIC DNA]</scope>
    <source>
        <strain evidence="18">cv. Asha</strain>
    </source>
</reference>
<dbReference type="OMA" id="DEWIAYE"/>
<dbReference type="FunFam" id="1.10.510.10:FF:000129">
    <property type="entry name" value="cysteine-rich receptor-like protein kinase 10"/>
    <property type="match status" value="1"/>
</dbReference>
<dbReference type="SMART" id="SM00220">
    <property type="entry name" value="S_TKc"/>
    <property type="match status" value="1"/>
</dbReference>
<evidence type="ECO:0000256" key="11">
    <source>
        <dbReference type="ARBA" id="ARBA00023136"/>
    </source>
</evidence>
<dbReference type="PANTHER" id="PTHR27002">
    <property type="entry name" value="RECEPTOR-LIKE SERINE/THREONINE-PROTEIN KINASE SD1-8"/>
    <property type="match status" value="1"/>
</dbReference>
<dbReference type="PANTHER" id="PTHR27002:SF402">
    <property type="entry name" value="CYSTEINE-RICH RECEPTOR-KINASE-LIKE PROTEIN"/>
    <property type="match status" value="1"/>
</dbReference>
<dbReference type="InterPro" id="IPR038408">
    <property type="entry name" value="GNK2_sf"/>
</dbReference>
<evidence type="ECO:0000313" key="18">
    <source>
        <dbReference type="Proteomes" id="UP000075243"/>
    </source>
</evidence>
<evidence type="ECO:0000256" key="5">
    <source>
        <dbReference type="ARBA" id="ARBA00022729"/>
    </source>
</evidence>
<evidence type="ECO:0000256" key="8">
    <source>
        <dbReference type="ARBA" id="ARBA00022777"/>
    </source>
</evidence>
<dbReference type="Gramene" id="C.cajan_00757.t">
    <property type="protein sequence ID" value="C.cajan_00757.t"/>
    <property type="gene ID" value="C.cajan_00757"/>
</dbReference>
<dbReference type="PROSITE" id="PS50011">
    <property type="entry name" value="PROTEIN_KINASE_DOM"/>
    <property type="match status" value="1"/>
</dbReference>
<dbReference type="STRING" id="3821.A0A151SIC7"/>
<dbReference type="GO" id="GO:0005524">
    <property type="term" value="F:ATP binding"/>
    <property type="evidence" value="ECO:0007669"/>
    <property type="project" value="UniProtKB-KW"/>
</dbReference>
<feature type="domain" description="Protein kinase" evidence="15">
    <location>
        <begin position="219"/>
        <end position="504"/>
    </location>
</feature>
<proteinExistence type="predicted"/>
<dbReference type="InterPro" id="IPR001245">
    <property type="entry name" value="Ser-Thr/Tyr_kinase_cat_dom"/>
</dbReference>
<dbReference type="InterPro" id="IPR008271">
    <property type="entry name" value="Ser/Thr_kinase_AS"/>
</dbReference>
<organism evidence="17 18">
    <name type="scientific">Cajanus cajan</name>
    <name type="common">Pigeon pea</name>
    <name type="synonym">Cajanus indicus</name>
    <dbReference type="NCBI Taxonomy" id="3821"/>
    <lineage>
        <taxon>Eukaryota</taxon>
        <taxon>Viridiplantae</taxon>
        <taxon>Streptophyta</taxon>
        <taxon>Embryophyta</taxon>
        <taxon>Tracheophyta</taxon>
        <taxon>Spermatophyta</taxon>
        <taxon>Magnoliopsida</taxon>
        <taxon>eudicotyledons</taxon>
        <taxon>Gunneridae</taxon>
        <taxon>Pentapetalae</taxon>
        <taxon>rosids</taxon>
        <taxon>fabids</taxon>
        <taxon>Fabales</taxon>
        <taxon>Fabaceae</taxon>
        <taxon>Papilionoideae</taxon>
        <taxon>50 kb inversion clade</taxon>
        <taxon>NPAAA clade</taxon>
        <taxon>indigoferoid/millettioid clade</taxon>
        <taxon>Phaseoleae</taxon>
        <taxon>Cajanus</taxon>
    </lineage>
</organism>
<keyword evidence="12" id="KW-0675">Receptor</keyword>
<protein>
    <submittedName>
        <fullName evidence="17">Cysteine-rich receptor-like protein kinase 25</fullName>
    </submittedName>
</protein>
<keyword evidence="5" id="KW-0732">Signal</keyword>
<dbReference type="PROSITE" id="PS51473">
    <property type="entry name" value="GNK2"/>
    <property type="match status" value="2"/>
</dbReference>
<evidence type="ECO:0000256" key="4">
    <source>
        <dbReference type="ARBA" id="ARBA00022692"/>
    </source>
</evidence>
<dbReference type="Proteomes" id="UP000075243">
    <property type="component" value="Chromosome 11"/>
</dbReference>
<comment type="subcellular location">
    <subcellularLocation>
        <location evidence="1">Membrane</location>
        <topology evidence="1">Single-pass membrane protein</topology>
    </subcellularLocation>
</comment>
<evidence type="ECO:0000256" key="6">
    <source>
        <dbReference type="ARBA" id="ARBA00022737"/>
    </source>
</evidence>
<evidence type="ECO:0000259" key="16">
    <source>
        <dbReference type="PROSITE" id="PS51473"/>
    </source>
</evidence>
<gene>
    <name evidence="17" type="ORF">KK1_000778</name>
</gene>
<dbReference type="InterPro" id="IPR011009">
    <property type="entry name" value="Kinase-like_dom_sf"/>
</dbReference>
<dbReference type="Gene3D" id="3.30.200.20">
    <property type="entry name" value="Phosphorylase Kinase, domain 1"/>
    <property type="match status" value="1"/>
</dbReference>
<dbReference type="Gene3D" id="1.10.510.10">
    <property type="entry name" value="Transferase(Phosphotransferase) domain 1"/>
    <property type="match status" value="1"/>
</dbReference>
<keyword evidence="13" id="KW-0325">Glycoprotein</keyword>
<keyword evidence="2" id="KW-0723">Serine/threonine-protein kinase</keyword>
<evidence type="ECO:0000256" key="14">
    <source>
        <dbReference type="SAM" id="Phobius"/>
    </source>
</evidence>
<evidence type="ECO:0000256" key="9">
    <source>
        <dbReference type="ARBA" id="ARBA00022840"/>
    </source>
</evidence>
<dbReference type="InterPro" id="IPR002902">
    <property type="entry name" value="GNK2"/>
</dbReference>
<evidence type="ECO:0000256" key="3">
    <source>
        <dbReference type="ARBA" id="ARBA00022679"/>
    </source>
</evidence>
<evidence type="ECO:0000259" key="15">
    <source>
        <dbReference type="PROSITE" id="PS50011"/>
    </source>
</evidence>
<feature type="domain" description="Gnk2-homologous" evidence="16">
    <location>
        <begin position="1"/>
        <end position="48"/>
    </location>
</feature>
<evidence type="ECO:0000256" key="10">
    <source>
        <dbReference type="ARBA" id="ARBA00022989"/>
    </source>
</evidence>
<dbReference type="PROSITE" id="PS00108">
    <property type="entry name" value="PROTEIN_KINASE_ST"/>
    <property type="match status" value="1"/>
</dbReference>
<accession>A0A151SIC7</accession>
<keyword evidence="18" id="KW-1185">Reference proteome</keyword>
<sequence>MCRGDVSPQLCQQCVQNATHRLSTECSLSKQAVIWYDECTLRYSNRSFFSTADTRPRVGVLDITNVSNQESFMRLLFDTINTTADEAARGNREGNKYATKQTNITELQSLYCQAQCTPDLSLQDCRGCLSGAIGDLPWCCQGKQGGRVLYPSCNVRFEFFQFYRVGDVAQSPSPGNPSPPAFKEKRKGQLRRMFVIIVPTIVSVTLFFLGYYLVKRKAKKSVKTILKENFGPESVTLEPLQFDFAVIKKATNNFSNENRIGGILLDGRQVAIKRLSTSSKQGANEFKNEVLLIVKLQHRNLVAFIGFCLEERDKILIYEYVPNKSLDYFLFGGIARGILYLHEHSRLKVIHRDLKPSNVLLDENMIPKISDFGLARIVEINQDQGSTNRIVGTFGYMSPEYVMLGQFSEKSDVFSFGVMVLEIITGKKNLGSYDLHHVVDGLLSYVWRQWSDQTPLSILDPRIKENYSEIEVIKWIQIGLLCVQQNPNDRPTMVAIASYLSSYLIELPSPQEPAFFLHRRSDPNAFVEEENSKEFLHASASLSVNEMSISQFLPRS</sequence>
<feature type="transmembrane region" description="Helical" evidence="14">
    <location>
        <begin position="193"/>
        <end position="214"/>
    </location>
</feature>
<dbReference type="GO" id="GO:0005886">
    <property type="term" value="C:plasma membrane"/>
    <property type="evidence" value="ECO:0007669"/>
    <property type="project" value="TreeGrafter"/>
</dbReference>